<dbReference type="EMBL" id="JAVDXU010000005">
    <property type="protein sequence ID" value="MDR7272738.1"/>
    <property type="molecule type" value="Genomic_DNA"/>
</dbReference>
<feature type="transmembrane region" description="Helical" evidence="7">
    <location>
        <begin position="164"/>
        <end position="187"/>
    </location>
</feature>
<evidence type="ECO:0000256" key="7">
    <source>
        <dbReference type="RuleBase" id="RU363032"/>
    </source>
</evidence>
<dbReference type="InterPro" id="IPR051393">
    <property type="entry name" value="ABC_transporter_permease"/>
</dbReference>
<comment type="similarity">
    <text evidence="7">Belongs to the binding-protein-dependent transport system permease family.</text>
</comment>
<protein>
    <submittedName>
        <fullName evidence="9">Multiple sugar transport system permease protein</fullName>
    </submittedName>
</protein>
<dbReference type="Pfam" id="PF00528">
    <property type="entry name" value="BPD_transp_1"/>
    <property type="match status" value="1"/>
</dbReference>
<feature type="transmembrane region" description="Helical" evidence="7">
    <location>
        <begin position="208"/>
        <end position="230"/>
    </location>
</feature>
<evidence type="ECO:0000256" key="5">
    <source>
        <dbReference type="ARBA" id="ARBA00022989"/>
    </source>
</evidence>
<feature type="transmembrane region" description="Helical" evidence="7">
    <location>
        <begin position="111"/>
        <end position="131"/>
    </location>
</feature>
<evidence type="ECO:0000313" key="10">
    <source>
        <dbReference type="Proteomes" id="UP001180453"/>
    </source>
</evidence>
<comment type="subcellular location">
    <subcellularLocation>
        <location evidence="1 7">Cell membrane</location>
        <topology evidence="1 7">Multi-pass membrane protein</topology>
    </subcellularLocation>
</comment>
<feature type="transmembrane region" description="Helical" evidence="7">
    <location>
        <begin position="262"/>
        <end position="282"/>
    </location>
</feature>
<sequence>MKHSGRESLAAWAFAAPALIVIALFFGMPVFAGLVLSLTDFDIYALADLGNLRWQGFDNYLHVLSLPLFWKALGNTLYFVVLGVPLSIGVSLAAAVLLQSRLVRFKPLLRTALFAPVVTTLVAVAVIWRYLFHVKYGLVNYTLQSIGLDPVDWLGDPHWSMPTIILFAAWKNFGGNMIIFIAALQAVPHDLYEAARLDGARSWAQFRYITLASIAPTLLMVTILTTAGYFQLFAEPYVMTQGGPLQSTVSVLYLMYEEGFKWWNLGLASAVAFVLFVVIVAVSKGLIAVQRRLTGEGA</sequence>
<evidence type="ECO:0000259" key="8">
    <source>
        <dbReference type="PROSITE" id="PS50928"/>
    </source>
</evidence>
<evidence type="ECO:0000256" key="6">
    <source>
        <dbReference type="ARBA" id="ARBA00023136"/>
    </source>
</evidence>
<feature type="transmembrane region" description="Helical" evidence="7">
    <location>
        <begin position="77"/>
        <end position="99"/>
    </location>
</feature>
<keyword evidence="3" id="KW-1003">Cell membrane</keyword>
<reference evidence="9 10" key="1">
    <citation type="submission" date="2023-07" db="EMBL/GenBank/DDBJ databases">
        <title>Sorghum-associated microbial communities from plants grown in Nebraska, USA.</title>
        <authorList>
            <person name="Schachtman D."/>
        </authorList>
    </citation>
    <scope>NUCLEOTIDE SEQUENCE [LARGE SCALE GENOMIC DNA]</scope>
    <source>
        <strain evidence="9 10">BE314</strain>
    </source>
</reference>
<accession>A0ABU1YV61</accession>
<keyword evidence="6 7" id="KW-0472">Membrane</keyword>
<keyword evidence="5 7" id="KW-1133">Transmembrane helix</keyword>
<dbReference type="Gene3D" id="1.10.3720.10">
    <property type="entry name" value="MetI-like"/>
    <property type="match status" value="1"/>
</dbReference>
<dbReference type="PANTHER" id="PTHR30193">
    <property type="entry name" value="ABC TRANSPORTER PERMEASE PROTEIN"/>
    <property type="match status" value="1"/>
</dbReference>
<name>A0ABU1YV61_ROSSA</name>
<evidence type="ECO:0000256" key="2">
    <source>
        <dbReference type="ARBA" id="ARBA00022448"/>
    </source>
</evidence>
<keyword evidence="2 7" id="KW-0813">Transport</keyword>
<keyword evidence="9" id="KW-0762">Sugar transport</keyword>
<evidence type="ECO:0000256" key="1">
    <source>
        <dbReference type="ARBA" id="ARBA00004651"/>
    </source>
</evidence>
<comment type="caution">
    <text evidence="9">The sequence shown here is derived from an EMBL/GenBank/DDBJ whole genome shotgun (WGS) entry which is preliminary data.</text>
</comment>
<evidence type="ECO:0000313" key="9">
    <source>
        <dbReference type="EMBL" id="MDR7272738.1"/>
    </source>
</evidence>
<organism evidence="9 10">
    <name type="scientific">Roseateles saccharophilus</name>
    <name type="common">Pseudomonas saccharophila</name>
    <dbReference type="NCBI Taxonomy" id="304"/>
    <lineage>
        <taxon>Bacteria</taxon>
        <taxon>Pseudomonadati</taxon>
        <taxon>Pseudomonadota</taxon>
        <taxon>Betaproteobacteria</taxon>
        <taxon>Burkholderiales</taxon>
        <taxon>Sphaerotilaceae</taxon>
        <taxon>Roseateles</taxon>
    </lineage>
</organism>
<proteinExistence type="inferred from homology"/>
<dbReference type="InterPro" id="IPR000515">
    <property type="entry name" value="MetI-like"/>
</dbReference>
<dbReference type="InterPro" id="IPR035906">
    <property type="entry name" value="MetI-like_sf"/>
</dbReference>
<dbReference type="PANTHER" id="PTHR30193:SF37">
    <property type="entry name" value="INNER MEMBRANE ABC TRANSPORTER PERMEASE PROTEIN YCJO"/>
    <property type="match status" value="1"/>
</dbReference>
<gene>
    <name evidence="9" type="ORF">J2X20_005421</name>
</gene>
<keyword evidence="4 7" id="KW-0812">Transmembrane</keyword>
<feature type="domain" description="ABC transmembrane type-1" evidence="8">
    <location>
        <begin position="73"/>
        <end position="284"/>
    </location>
</feature>
<dbReference type="CDD" id="cd06261">
    <property type="entry name" value="TM_PBP2"/>
    <property type="match status" value="1"/>
</dbReference>
<dbReference type="PROSITE" id="PS50928">
    <property type="entry name" value="ABC_TM1"/>
    <property type="match status" value="1"/>
</dbReference>
<feature type="transmembrane region" description="Helical" evidence="7">
    <location>
        <begin position="12"/>
        <end position="36"/>
    </location>
</feature>
<dbReference type="RefSeq" id="WP_310272399.1">
    <property type="nucleotide sequence ID" value="NZ_JAVDXU010000005.1"/>
</dbReference>
<evidence type="ECO:0000256" key="3">
    <source>
        <dbReference type="ARBA" id="ARBA00022475"/>
    </source>
</evidence>
<dbReference type="Proteomes" id="UP001180453">
    <property type="component" value="Unassembled WGS sequence"/>
</dbReference>
<keyword evidence="10" id="KW-1185">Reference proteome</keyword>
<evidence type="ECO:0000256" key="4">
    <source>
        <dbReference type="ARBA" id="ARBA00022692"/>
    </source>
</evidence>
<dbReference type="SUPFAM" id="SSF161098">
    <property type="entry name" value="MetI-like"/>
    <property type="match status" value="1"/>
</dbReference>